<reference evidence="1" key="1">
    <citation type="submission" date="2014-11" db="EMBL/GenBank/DDBJ databases">
        <authorList>
            <person name="Amaro Gonzalez C."/>
        </authorList>
    </citation>
    <scope>NUCLEOTIDE SEQUENCE</scope>
</reference>
<proteinExistence type="predicted"/>
<protein>
    <submittedName>
        <fullName evidence="1">Uncharacterized protein</fullName>
    </submittedName>
</protein>
<dbReference type="EMBL" id="GBXM01040465">
    <property type="protein sequence ID" value="JAH68112.1"/>
    <property type="molecule type" value="Transcribed_RNA"/>
</dbReference>
<name>A0A0E9UQL2_ANGAN</name>
<reference evidence="1" key="2">
    <citation type="journal article" date="2015" name="Fish Shellfish Immunol.">
        <title>Early steps in the European eel (Anguilla anguilla)-Vibrio vulnificus interaction in the gills: Role of the RtxA13 toxin.</title>
        <authorList>
            <person name="Callol A."/>
            <person name="Pajuelo D."/>
            <person name="Ebbesson L."/>
            <person name="Teles M."/>
            <person name="MacKenzie S."/>
            <person name="Amaro C."/>
        </authorList>
    </citation>
    <scope>NUCLEOTIDE SEQUENCE</scope>
</reference>
<evidence type="ECO:0000313" key="1">
    <source>
        <dbReference type="EMBL" id="JAH68112.1"/>
    </source>
</evidence>
<organism evidence="1">
    <name type="scientific">Anguilla anguilla</name>
    <name type="common">European freshwater eel</name>
    <name type="synonym">Muraena anguilla</name>
    <dbReference type="NCBI Taxonomy" id="7936"/>
    <lineage>
        <taxon>Eukaryota</taxon>
        <taxon>Metazoa</taxon>
        <taxon>Chordata</taxon>
        <taxon>Craniata</taxon>
        <taxon>Vertebrata</taxon>
        <taxon>Euteleostomi</taxon>
        <taxon>Actinopterygii</taxon>
        <taxon>Neopterygii</taxon>
        <taxon>Teleostei</taxon>
        <taxon>Anguilliformes</taxon>
        <taxon>Anguillidae</taxon>
        <taxon>Anguilla</taxon>
    </lineage>
</organism>
<accession>A0A0E9UQL2</accession>
<sequence length="40" mass="4491">MKSAFKSDSESLFQIHAASLPHLGLMFHFKGFFPGYVGIF</sequence>
<dbReference type="AlphaFoldDB" id="A0A0E9UQL2"/>